<dbReference type="Proteomes" id="UP000183832">
    <property type="component" value="Unassembled WGS sequence"/>
</dbReference>
<sequence>MEASADFMLNNIDDAKIVFQHLRIVLRNSEIRLLLMSFRNHTSSDSPQALCKVFTKTTLEASKAIEGRKECGAADKITMQCSYKYHPMRMFHTNKTPYSQTTV</sequence>
<reference evidence="1 2" key="1">
    <citation type="submission" date="2015-04" db="EMBL/GenBank/DDBJ databases">
        <authorList>
            <person name="Syromyatnikov M.Y."/>
            <person name="Popov V.N."/>
        </authorList>
    </citation>
    <scope>NUCLEOTIDE SEQUENCE [LARGE SCALE GENOMIC DNA]</scope>
</reference>
<dbReference type="EMBL" id="CVRI01000041">
    <property type="protein sequence ID" value="CRK95217.1"/>
    <property type="molecule type" value="Genomic_DNA"/>
</dbReference>
<evidence type="ECO:0000313" key="1">
    <source>
        <dbReference type="EMBL" id="CRK95217.1"/>
    </source>
</evidence>
<protein>
    <submittedName>
        <fullName evidence="1">CLUMA_CG008858, isoform A</fullName>
    </submittedName>
</protein>
<name>A0A1J1I9W1_9DIPT</name>
<proteinExistence type="predicted"/>
<dbReference type="AlphaFoldDB" id="A0A1J1I9W1"/>
<gene>
    <name evidence="1" type="ORF">CLUMA_CG008858</name>
</gene>
<keyword evidence="2" id="KW-1185">Reference proteome</keyword>
<evidence type="ECO:0000313" key="2">
    <source>
        <dbReference type="Proteomes" id="UP000183832"/>
    </source>
</evidence>
<accession>A0A1J1I9W1</accession>
<organism evidence="1 2">
    <name type="scientific">Clunio marinus</name>
    <dbReference type="NCBI Taxonomy" id="568069"/>
    <lineage>
        <taxon>Eukaryota</taxon>
        <taxon>Metazoa</taxon>
        <taxon>Ecdysozoa</taxon>
        <taxon>Arthropoda</taxon>
        <taxon>Hexapoda</taxon>
        <taxon>Insecta</taxon>
        <taxon>Pterygota</taxon>
        <taxon>Neoptera</taxon>
        <taxon>Endopterygota</taxon>
        <taxon>Diptera</taxon>
        <taxon>Nematocera</taxon>
        <taxon>Chironomoidea</taxon>
        <taxon>Chironomidae</taxon>
        <taxon>Clunio</taxon>
    </lineage>
</organism>